<feature type="coiled-coil region" evidence="1">
    <location>
        <begin position="168"/>
        <end position="195"/>
    </location>
</feature>
<dbReference type="Proteomes" id="UP000326396">
    <property type="component" value="Linkage Group LG1"/>
</dbReference>
<keyword evidence="3" id="KW-1185">Reference proteome</keyword>
<protein>
    <submittedName>
        <fullName evidence="2">Uncharacterized protein</fullName>
    </submittedName>
</protein>
<reference evidence="2 3" key="1">
    <citation type="submission" date="2019-05" db="EMBL/GenBank/DDBJ databases">
        <title>Mikania micrantha, genome provides insights into the molecular mechanism of rapid growth.</title>
        <authorList>
            <person name="Liu B."/>
        </authorList>
    </citation>
    <scope>NUCLEOTIDE SEQUENCE [LARGE SCALE GENOMIC DNA]</scope>
    <source>
        <strain evidence="2">NLD-2019</strain>
        <tissue evidence="2">Leaf</tissue>
    </source>
</reference>
<proteinExistence type="predicted"/>
<gene>
    <name evidence="2" type="ORF">E3N88_00953</name>
</gene>
<comment type="caution">
    <text evidence="2">The sequence shown here is derived from an EMBL/GenBank/DDBJ whole genome shotgun (WGS) entry which is preliminary data.</text>
</comment>
<dbReference type="AlphaFoldDB" id="A0A5N6Q109"/>
<sequence>MEFVAVDAATPVPLMSENVVLPSPERSLLEELSSTDDDSVPLAKMLKGKAAELGESSKSGEGAQRVPLRFCICSHTLMQSSAEASSSGSPVLPSKHKASTTVIREEEEADEVHEVMSVQRIFLQQLLQCRYRRVSLQQLQCRRLFWEWHCFAQGMEVSNRLQHRSNVGMRLQQKIASLEDDLVKTLEEKKQLLGDVLDEEVERYAHELQGQHIVNYSIMADNEHHEVSYSFGTTEGVNRESGDALEFLDEKQMDLEVAQGDLLNSRVEVARLMEEVQGLRAEVQQLDASKKVLSRDREWLLTQGCRRVFERIRGSNEYVQLLGDVNSACLSTGCQNGLWLVTNIQAKGYCWRSHHVMILLRKNG</sequence>
<keyword evidence="1" id="KW-0175">Coiled coil</keyword>
<accession>A0A5N6Q109</accession>
<organism evidence="2 3">
    <name type="scientific">Mikania micrantha</name>
    <name type="common">bitter vine</name>
    <dbReference type="NCBI Taxonomy" id="192012"/>
    <lineage>
        <taxon>Eukaryota</taxon>
        <taxon>Viridiplantae</taxon>
        <taxon>Streptophyta</taxon>
        <taxon>Embryophyta</taxon>
        <taxon>Tracheophyta</taxon>
        <taxon>Spermatophyta</taxon>
        <taxon>Magnoliopsida</taxon>
        <taxon>eudicotyledons</taxon>
        <taxon>Gunneridae</taxon>
        <taxon>Pentapetalae</taxon>
        <taxon>asterids</taxon>
        <taxon>campanulids</taxon>
        <taxon>Asterales</taxon>
        <taxon>Asteraceae</taxon>
        <taxon>Asteroideae</taxon>
        <taxon>Heliantheae alliance</taxon>
        <taxon>Eupatorieae</taxon>
        <taxon>Mikania</taxon>
    </lineage>
</organism>
<evidence type="ECO:0000256" key="1">
    <source>
        <dbReference type="SAM" id="Coils"/>
    </source>
</evidence>
<feature type="coiled-coil region" evidence="1">
    <location>
        <begin position="262"/>
        <end position="296"/>
    </location>
</feature>
<name>A0A5N6Q109_9ASTR</name>
<evidence type="ECO:0000313" key="3">
    <source>
        <dbReference type="Proteomes" id="UP000326396"/>
    </source>
</evidence>
<evidence type="ECO:0000313" key="2">
    <source>
        <dbReference type="EMBL" id="KAD7477817.1"/>
    </source>
</evidence>
<dbReference type="EMBL" id="SZYD01000001">
    <property type="protein sequence ID" value="KAD7477817.1"/>
    <property type="molecule type" value="Genomic_DNA"/>
</dbReference>